<name>A0AC61YDX3_9FLAO</name>
<comment type="caution">
    <text evidence="1">The sequence shown here is derived from an EMBL/GenBank/DDBJ whole genome shotgun (WGS) entry which is preliminary data.</text>
</comment>
<proteinExistence type="predicted"/>
<accession>A0AC61YDX3</accession>
<organism evidence="1 2">
    <name type="scientific">Mesonia oceanica</name>
    <dbReference type="NCBI Taxonomy" id="2687242"/>
    <lineage>
        <taxon>Bacteria</taxon>
        <taxon>Pseudomonadati</taxon>
        <taxon>Bacteroidota</taxon>
        <taxon>Flavobacteriia</taxon>
        <taxon>Flavobacteriales</taxon>
        <taxon>Flavobacteriaceae</taxon>
        <taxon>Mesonia</taxon>
    </lineage>
</organism>
<dbReference type="EMBL" id="CABVMM010000021">
    <property type="protein sequence ID" value="VVV02458.1"/>
    <property type="molecule type" value="Genomic_DNA"/>
</dbReference>
<evidence type="ECO:0000313" key="1">
    <source>
        <dbReference type="EMBL" id="VVV02458.1"/>
    </source>
</evidence>
<dbReference type="Proteomes" id="UP000356253">
    <property type="component" value="Unassembled WGS sequence"/>
</dbReference>
<evidence type="ECO:0000313" key="2">
    <source>
        <dbReference type="Proteomes" id="UP000356253"/>
    </source>
</evidence>
<protein>
    <submittedName>
        <fullName evidence="1">Uncharacterized protein</fullName>
    </submittedName>
</protein>
<keyword evidence="2" id="KW-1185">Reference proteome</keyword>
<reference evidence="1" key="1">
    <citation type="submission" date="2019-09" db="EMBL/GenBank/DDBJ databases">
        <authorList>
            <person name="Rodrigo-Torres L."/>
            <person name="Arahal R. D."/>
            <person name="Lucena T."/>
        </authorList>
    </citation>
    <scope>NUCLEOTIDE SEQUENCE</scope>
    <source>
        <strain evidence="1">ISS653</strain>
    </source>
</reference>
<sequence length="379" mass="43906">MDTTLKYVPVFRSKQQEINVLKTFKFDKQIYPCLEIIKEFDRVPKKPTSGKQVSLFGNTKSKTFESCYTTVIKSIKAQKIFVDLPTHLRTTRNMKPESLKFFTGVVTKREKRTAYLLKLKHLSNKIIPVVSTYQQISGEVDSIFKQANDLKSHFSSIAYRIMIPTYEQDIQEIKKCIRKSDYIFVDYENDEIDENDWEALEIKKAMGDIDAHKIIHRNQIPDSTTMTGLEHRERIETIDNSLPFIHKKLGGHSFSDYVGIKKDNITEGGVQSPGFIFYDATKNSFFGYRYKYGGHKKGEVKPNLAEFETTIVPAVLGSQSVARMKTANQNYLDNNNWGWYTLNQIESGKENGRNAAKFKRISMEHYLHCIQQKLRAEEF</sequence>
<gene>
    <name evidence="1" type="ORF">FVB9532_03757</name>
</gene>